<gene>
    <name evidence="3" type="ORF">HOO65_020092</name>
</gene>
<dbReference type="Proteomes" id="UP001610728">
    <property type="component" value="Unassembled WGS sequence"/>
</dbReference>
<dbReference type="RefSeq" id="XP_070860730.1">
    <property type="nucleotide sequence ID" value="XM_070999989.1"/>
</dbReference>
<feature type="compositionally biased region" description="Basic and acidic residues" evidence="1">
    <location>
        <begin position="134"/>
        <end position="146"/>
    </location>
</feature>
<protein>
    <submittedName>
        <fullName evidence="3">Uncharacterized protein</fullName>
    </submittedName>
</protein>
<evidence type="ECO:0000256" key="1">
    <source>
        <dbReference type="SAM" id="MobiDB-lite"/>
    </source>
</evidence>
<evidence type="ECO:0000313" key="4">
    <source>
        <dbReference type="Proteomes" id="UP001610728"/>
    </source>
</evidence>
<keyword evidence="2" id="KW-0732">Signal</keyword>
<dbReference type="GeneID" id="98115725"/>
<sequence length="161" mass="18230">MASESWGFRSFGLLLLLSPDLLALLAVFNAEIRVSVFPKVCASRLRLPVLSVVHLSGRGSRGGVACWQIKHATARSREAEEQRSRGAEKQRSREAERRGSREARTQGSREAGKQRRKEAGKQRRKEAKKRKQKQIREAIRNRDKLQGKAQNSQGKSRKAKE</sequence>
<feature type="compositionally biased region" description="Basic residues" evidence="1">
    <location>
        <begin position="122"/>
        <end position="133"/>
    </location>
</feature>
<organism evidence="3 4">
    <name type="scientific">Ceratocystis lukuohia</name>
    <dbReference type="NCBI Taxonomy" id="2019550"/>
    <lineage>
        <taxon>Eukaryota</taxon>
        <taxon>Fungi</taxon>
        <taxon>Dikarya</taxon>
        <taxon>Ascomycota</taxon>
        <taxon>Pezizomycotina</taxon>
        <taxon>Sordariomycetes</taxon>
        <taxon>Hypocreomycetidae</taxon>
        <taxon>Microascales</taxon>
        <taxon>Ceratocystidaceae</taxon>
        <taxon>Ceratocystis</taxon>
    </lineage>
</organism>
<feature type="chain" id="PRO_5047208593" evidence="2">
    <location>
        <begin position="24"/>
        <end position="161"/>
    </location>
</feature>
<feature type="region of interest" description="Disordered" evidence="1">
    <location>
        <begin position="73"/>
        <end position="161"/>
    </location>
</feature>
<feature type="signal peptide" evidence="2">
    <location>
        <begin position="1"/>
        <end position="23"/>
    </location>
</feature>
<name>A0ABR4MMU4_9PEZI</name>
<accession>A0ABR4MMU4</accession>
<reference evidence="3 4" key="1">
    <citation type="submission" date="2020-05" db="EMBL/GenBank/DDBJ databases">
        <title>Ceratocystis lukuohia genome.</title>
        <authorList>
            <person name="Harrington T.C."/>
            <person name="Kim K."/>
            <person name="Mayers C.G."/>
        </authorList>
    </citation>
    <scope>NUCLEOTIDE SEQUENCE [LARGE SCALE GENOMIC DNA]</scope>
    <source>
        <strain evidence="3 4">C4212</strain>
    </source>
</reference>
<evidence type="ECO:0000256" key="2">
    <source>
        <dbReference type="SAM" id="SignalP"/>
    </source>
</evidence>
<feature type="compositionally biased region" description="Basic and acidic residues" evidence="1">
    <location>
        <begin position="75"/>
        <end position="104"/>
    </location>
</feature>
<keyword evidence="4" id="KW-1185">Reference proteome</keyword>
<proteinExistence type="predicted"/>
<evidence type="ECO:0000313" key="3">
    <source>
        <dbReference type="EMBL" id="KAL2889550.1"/>
    </source>
</evidence>
<feature type="compositionally biased region" description="Basic and acidic residues" evidence="1">
    <location>
        <begin position="110"/>
        <end position="121"/>
    </location>
</feature>
<comment type="caution">
    <text evidence="3">The sequence shown here is derived from an EMBL/GenBank/DDBJ whole genome shotgun (WGS) entry which is preliminary data.</text>
</comment>
<dbReference type="EMBL" id="JABSNW010000002">
    <property type="protein sequence ID" value="KAL2889550.1"/>
    <property type="molecule type" value="Genomic_DNA"/>
</dbReference>